<dbReference type="SUPFAM" id="SSF53098">
    <property type="entry name" value="Ribonuclease H-like"/>
    <property type="match status" value="1"/>
</dbReference>
<feature type="non-terminal residue" evidence="1">
    <location>
        <position position="134"/>
    </location>
</feature>
<sequence>GLDHLKDQIKKLRKLIKTIRKSTKILEDLKNIATMDEKPFLIPILDCKTRWNSIYHMIKRACLLHESLEMLLVKHPNLKDYMPNKEDWKIYKNLVLLLKQFDDATIELSSQTYPTIAHAQIILLALRSDLESDK</sequence>
<keyword evidence="2" id="KW-1185">Reference proteome</keyword>
<comment type="caution">
    <text evidence="1">The sequence shown here is derived from an EMBL/GenBank/DDBJ whole genome shotgun (WGS) entry which is preliminary data.</text>
</comment>
<evidence type="ECO:0000313" key="2">
    <source>
        <dbReference type="Proteomes" id="UP000789901"/>
    </source>
</evidence>
<reference evidence="1 2" key="1">
    <citation type="submission" date="2021-06" db="EMBL/GenBank/DDBJ databases">
        <authorList>
            <person name="Kallberg Y."/>
            <person name="Tangrot J."/>
            <person name="Rosling A."/>
        </authorList>
    </citation>
    <scope>NUCLEOTIDE SEQUENCE [LARGE SCALE GENOMIC DNA]</scope>
    <source>
        <strain evidence="1 2">120-4 pot B 10/14</strain>
    </source>
</reference>
<dbReference type="PANTHER" id="PTHR23272:SF161">
    <property type="entry name" value="ZINC FINGER BED DOMAIN-CONTAINING PROTEIN RICESLEEPER 1-LIKE"/>
    <property type="match status" value="1"/>
</dbReference>
<dbReference type="Proteomes" id="UP000789901">
    <property type="component" value="Unassembled WGS sequence"/>
</dbReference>
<dbReference type="PANTHER" id="PTHR23272">
    <property type="entry name" value="BED FINGER-RELATED"/>
    <property type="match status" value="1"/>
</dbReference>
<evidence type="ECO:0000313" key="1">
    <source>
        <dbReference type="EMBL" id="CAG8856990.1"/>
    </source>
</evidence>
<dbReference type="InterPro" id="IPR012337">
    <property type="entry name" value="RNaseH-like_sf"/>
</dbReference>
<protein>
    <submittedName>
        <fullName evidence="1">5678_t:CDS:1</fullName>
    </submittedName>
</protein>
<proteinExistence type="predicted"/>
<organism evidence="1 2">
    <name type="scientific">Gigaspora margarita</name>
    <dbReference type="NCBI Taxonomy" id="4874"/>
    <lineage>
        <taxon>Eukaryota</taxon>
        <taxon>Fungi</taxon>
        <taxon>Fungi incertae sedis</taxon>
        <taxon>Mucoromycota</taxon>
        <taxon>Glomeromycotina</taxon>
        <taxon>Glomeromycetes</taxon>
        <taxon>Diversisporales</taxon>
        <taxon>Gigasporaceae</taxon>
        <taxon>Gigaspora</taxon>
    </lineage>
</organism>
<accession>A0ABN7XQK4</accession>
<name>A0ABN7XQK4_GIGMA</name>
<feature type="non-terminal residue" evidence="1">
    <location>
        <position position="1"/>
    </location>
</feature>
<gene>
    <name evidence="1" type="ORF">GMARGA_LOCUS45811</name>
</gene>
<dbReference type="EMBL" id="CAJVQB010166125">
    <property type="protein sequence ID" value="CAG8856990.1"/>
    <property type="molecule type" value="Genomic_DNA"/>
</dbReference>